<feature type="binding site" evidence="8">
    <location>
        <position position="122"/>
    </location>
    <ligand>
        <name>ATP</name>
        <dbReference type="ChEBI" id="CHEBI:30616"/>
    </ligand>
</feature>
<feature type="binding site" evidence="8">
    <location>
        <position position="179"/>
    </location>
    <ligand>
        <name>ATP</name>
        <dbReference type="ChEBI" id="CHEBI:30616"/>
    </ligand>
</feature>
<feature type="binding site" evidence="8">
    <location>
        <position position="254"/>
    </location>
    <ligand>
        <name>Mg(2+)</name>
        <dbReference type="ChEBI" id="CHEBI:18420"/>
    </ligand>
</feature>
<keyword evidence="8" id="KW-0464">Manganese</keyword>
<dbReference type="GO" id="GO:0030145">
    <property type="term" value="F:manganese ion binding"/>
    <property type="evidence" value="ECO:0007669"/>
    <property type="project" value="UniProtKB-UniRule"/>
</dbReference>
<dbReference type="Proteomes" id="UP000483078">
    <property type="component" value="Unassembled WGS sequence"/>
</dbReference>
<dbReference type="PANTHER" id="PTHR32057:SF14">
    <property type="entry name" value="PROTEIN ADENYLYLTRANSFERASE SELO, MITOCHONDRIAL"/>
    <property type="match status" value="1"/>
</dbReference>
<keyword evidence="7 8" id="KW-0460">Magnesium</keyword>
<accession>A0A7C9HBA0</accession>
<comment type="similarity">
    <text evidence="1 8">Belongs to the SELO family.</text>
</comment>
<comment type="catalytic activity">
    <reaction evidence="8">
        <text>L-tyrosyl-[protein] + UTP = O-(5'-uridylyl)-L-tyrosyl-[protein] + diphosphate</text>
        <dbReference type="Rhea" id="RHEA:83887"/>
        <dbReference type="Rhea" id="RHEA-COMP:10136"/>
        <dbReference type="Rhea" id="RHEA-COMP:20238"/>
        <dbReference type="ChEBI" id="CHEBI:33019"/>
        <dbReference type="ChEBI" id="CHEBI:46398"/>
        <dbReference type="ChEBI" id="CHEBI:46858"/>
        <dbReference type="ChEBI" id="CHEBI:90602"/>
    </reaction>
</comment>
<organism evidence="9 10">
    <name type="scientific">Sediminimonas qiaohouensis</name>
    <dbReference type="NCBI Taxonomy" id="552061"/>
    <lineage>
        <taxon>Bacteria</taxon>
        <taxon>Pseudomonadati</taxon>
        <taxon>Pseudomonadota</taxon>
        <taxon>Alphaproteobacteria</taxon>
        <taxon>Rhodobacterales</taxon>
        <taxon>Roseobacteraceae</taxon>
        <taxon>Sediminimonas</taxon>
    </lineage>
</organism>
<dbReference type="HAMAP" id="MF_00692">
    <property type="entry name" value="SelO"/>
    <property type="match status" value="1"/>
</dbReference>
<evidence type="ECO:0000256" key="3">
    <source>
        <dbReference type="ARBA" id="ARBA00022695"/>
    </source>
</evidence>
<name>A0A7C9HBA0_9RHOB</name>
<sequence length="473" mass="51910">MTLTIPFDNSYARLPDSFFSRQPPAPVAAPELLAFNDALAAELGVDPGTAQDRADVFAGNRTPTGADPLAQAYAGHQFGGFNPQLGDGRAILLGEVVDRHGRRRDIQIKGAGRTPYSRMGDGRAWMGPVLREYLLSEAMHAMGIPTTRALAAVATGEPVYRDAALPGAALTRVAASHIRVGTFQYFAARQDIESLKALFEHTRARHFPQAQSPLEVLEQAIERQADLVASWLSVGFIHGVMNTDNTALSGETIDYGPAAFMDSYHPVTVYSSIDRQGRYSYDNQPRIIVWNMAQLAGALVPLMPDTDDAIARFTDVVNAMPARIETAWRRRFAAKIGIDVPQDGDEALINDLLGLMAEASADFTNTFRDLAHGNARHHFPEPERYDAWHTRWQTRLASETDPAARMLAANPALIPRNHRVEEMIQAAVAGDMTPFHRLLSALSTPYDDPAPENRALTQPPQPHEVVRQTFCGT</sequence>
<dbReference type="InterPro" id="IPR003846">
    <property type="entry name" value="SelO"/>
</dbReference>
<dbReference type="EC" id="2.7.7.-" evidence="8"/>
<dbReference type="EC" id="2.7.7.108" evidence="8"/>
<dbReference type="GO" id="GO:0005524">
    <property type="term" value="F:ATP binding"/>
    <property type="evidence" value="ECO:0007669"/>
    <property type="project" value="UniProtKB-UniRule"/>
</dbReference>
<evidence type="ECO:0000256" key="5">
    <source>
        <dbReference type="ARBA" id="ARBA00022741"/>
    </source>
</evidence>
<evidence type="ECO:0000256" key="7">
    <source>
        <dbReference type="ARBA" id="ARBA00022842"/>
    </source>
</evidence>
<evidence type="ECO:0000256" key="6">
    <source>
        <dbReference type="ARBA" id="ARBA00022840"/>
    </source>
</evidence>
<dbReference type="EMBL" id="VENJ01000006">
    <property type="protein sequence ID" value="MTJ04145.1"/>
    <property type="molecule type" value="Genomic_DNA"/>
</dbReference>
<dbReference type="AlphaFoldDB" id="A0A7C9HBA0"/>
<reference evidence="9 10" key="1">
    <citation type="submission" date="2019-06" db="EMBL/GenBank/DDBJ databases">
        <title>Enrichment of Autotrophic Halophilic Microorganisms from Red Sea Brine Pool Using Microbial Electrosynthesis System.</title>
        <authorList>
            <person name="Alqahtani M.F."/>
            <person name="Bajracharya S."/>
            <person name="Katuri K.P."/>
            <person name="Ali M."/>
            <person name="Saikaly P.E."/>
        </authorList>
    </citation>
    <scope>NUCLEOTIDE SEQUENCE [LARGE SCALE GENOMIC DNA]</scope>
    <source>
        <strain evidence="9">MES6</strain>
    </source>
</reference>
<evidence type="ECO:0000256" key="4">
    <source>
        <dbReference type="ARBA" id="ARBA00022723"/>
    </source>
</evidence>
<comment type="catalytic activity">
    <reaction evidence="8">
        <text>L-threonyl-[protein] + ATP = 3-O-(5'-adenylyl)-L-threonyl-[protein] + diphosphate</text>
        <dbReference type="Rhea" id="RHEA:54292"/>
        <dbReference type="Rhea" id="RHEA-COMP:11060"/>
        <dbReference type="Rhea" id="RHEA-COMP:13847"/>
        <dbReference type="ChEBI" id="CHEBI:30013"/>
        <dbReference type="ChEBI" id="CHEBI:30616"/>
        <dbReference type="ChEBI" id="CHEBI:33019"/>
        <dbReference type="ChEBI" id="CHEBI:138113"/>
        <dbReference type="EC" id="2.7.7.108"/>
    </reaction>
</comment>
<feature type="binding site" evidence="8">
    <location>
        <position position="121"/>
    </location>
    <ligand>
        <name>ATP</name>
        <dbReference type="ChEBI" id="CHEBI:30616"/>
    </ligand>
</feature>
<feature type="binding site" evidence="8">
    <location>
        <position position="89"/>
    </location>
    <ligand>
        <name>ATP</name>
        <dbReference type="ChEBI" id="CHEBI:30616"/>
    </ligand>
</feature>
<evidence type="ECO:0000313" key="10">
    <source>
        <dbReference type="Proteomes" id="UP000483078"/>
    </source>
</evidence>
<comment type="caution">
    <text evidence="9">The sequence shown here is derived from an EMBL/GenBank/DDBJ whole genome shotgun (WGS) entry which is preliminary data.</text>
</comment>
<keyword evidence="2 8" id="KW-0808">Transferase</keyword>
<feature type="binding site" evidence="8">
    <location>
        <position position="245"/>
    </location>
    <ligand>
        <name>Mg(2+)</name>
        <dbReference type="ChEBI" id="CHEBI:18420"/>
    </ligand>
</feature>
<feature type="binding site" evidence="8">
    <location>
        <position position="86"/>
    </location>
    <ligand>
        <name>ATP</name>
        <dbReference type="ChEBI" id="CHEBI:30616"/>
    </ligand>
</feature>
<evidence type="ECO:0000256" key="1">
    <source>
        <dbReference type="ARBA" id="ARBA00009747"/>
    </source>
</evidence>
<comment type="catalytic activity">
    <reaction evidence="8">
        <text>L-seryl-[protein] + ATP = 3-O-(5'-adenylyl)-L-seryl-[protein] + diphosphate</text>
        <dbReference type="Rhea" id="RHEA:58120"/>
        <dbReference type="Rhea" id="RHEA-COMP:9863"/>
        <dbReference type="Rhea" id="RHEA-COMP:15073"/>
        <dbReference type="ChEBI" id="CHEBI:29999"/>
        <dbReference type="ChEBI" id="CHEBI:30616"/>
        <dbReference type="ChEBI" id="CHEBI:33019"/>
        <dbReference type="ChEBI" id="CHEBI:142516"/>
        <dbReference type="EC" id="2.7.7.108"/>
    </reaction>
</comment>
<protein>
    <recommendedName>
        <fullName evidence="8">Protein nucleotidyltransferase YdiU</fullName>
        <ecNumber evidence="8">2.7.7.-</ecNumber>
    </recommendedName>
    <alternativeName>
        <fullName evidence="8">Protein adenylyltransferase YdiU</fullName>
        <ecNumber evidence="8">2.7.7.108</ecNumber>
    </alternativeName>
    <alternativeName>
        <fullName evidence="8">Protein uridylyltransferase YdiU</fullName>
        <ecNumber evidence="8">2.7.7.-</ecNumber>
    </alternativeName>
</protein>
<comment type="function">
    <text evidence="8">Nucleotidyltransferase involved in the post-translational modification of proteins. It can catalyze the addition of adenosine monophosphate (AMP) or uridine monophosphate (UMP) to a protein, resulting in modifications known as AMPylation and UMPylation.</text>
</comment>
<dbReference type="Pfam" id="PF02696">
    <property type="entry name" value="SelO"/>
    <property type="match status" value="1"/>
</dbReference>
<feature type="active site" description="Proton acceptor" evidence="8">
    <location>
        <position position="244"/>
    </location>
</feature>
<dbReference type="RefSeq" id="WP_273248735.1">
    <property type="nucleotide sequence ID" value="NZ_VENJ01000006.1"/>
</dbReference>
<evidence type="ECO:0000256" key="2">
    <source>
        <dbReference type="ARBA" id="ARBA00022679"/>
    </source>
</evidence>
<feature type="binding site" evidence="8">
    <location>
        <position position="88"/>
    </location>
    <ligand>
        <name>ATP</name>
        <dbReference type="ChEBI" id="CHEBI:30616"/>
    </ligand>
</feature>
<keyword evidence="3 8" id="KW-0548">Nucleotidyltransferase</keyword>
<evidence type="ECO:0000313" key="9">
    <source>
        <dbReference type="EMBL" id="MTJ04145.1"/>
    </source>
</evidence>
<proteinExistence type="inferred from homology"/>
<dbReference type="NCBIfam" id="NF000658">
    <property type="entry name" value="PRK00029.1"/>
    <property type="match status" value="1"/>
</dbReference>
<comment type="catalytic activity">
    <reaction evidence="8">
        <text>L-tyrosyl-[protein] + ATP = O-(5'-adenylyl)-L-tyrosyl-[protein] + diphosphate</text>
        <dbReference type="Rhea" id="RHEA:54288"/>
        <dbReference type="Rhea" id="RHEA-COMP:10136"/>
        <dbReference type="Rhea" id="RHEA-COMP:13846"/>
        <dbReference type="ChEBI" id="CHEBI:30616"/>
        <dbReference type="ChEBI" id="CHEBI:33019"/>
        <dbReference type="ChEBI" id="CHEBI:46858"/>
        <dbReference type="ChEBI" id="CHEBI:83624"/>
        <dbReference type="EC" id="2.7.7.108"/>
    </reaction>
</comment>
<keyword evidence="6 8" id="KW-0067">ATP-binding</keyword>
<dbReference type="GO" id="GO:0000287">
    <property type="term" value="F:magnesium ion binding"/>
    <property type="evidence" value="ECO:0007669"/>
    <property type="project" value="UniProtKB-UniRule"/>
</dbReference>
<feature type="binding site" evidence="8">
    <location>
        <position position="254"/>
    </location>
    <ligand>
        <name>ATP</name>
        <dbReference type="ChEBI" id="CHEBI:30616"/>
    </ligand>
</feature>
<dbReference type="GO" id="GO:0070733">
    <property type="term" value="F:AMPylase activity"/>
    <property type="evidence" value="ECO:0007669"/>
    <property type="project" value="UniProtKB-EC"/>
</dbReference>
<feature type="binding site" evidence="8">
    <location>
        <position position="172"/>
    </location>
    <ligand>
        <name>ATP</name>
        <dbReference type="ChEBI" id="CHEBI:30616"/>
    </ligand>
</feature>
<dbReference type="PANTHER" id="PTHR32057">
    <property type="entry name" value="PROTEIN ADENYLYLTRANSFERASE SELO, MITOCHONDRIAL"/>
    <property type="match status" value="1"/>
</dbReference>
<evidence type="ECO:0000256" key="8">
    <source>
        <dbReference type="HAMAP-Rule" id="MF_00692"/>
    </source>
</evidence>
<feature type="binding site" evidence="8">
    <location>
        <position position="109"/>
    </location>
    <ligand>
        <name>ATP</name>
        <dbReference type="ChEBI" id="CHEBI:30616"/>
    </ligand>
</feature>
<gene>
    <name evidence="8" type="primary">ydiU</name>
    <name evidence="8" type="synonym">selO</name>
    <name evidence="9" type="ORF">FH759_05540</name>
</gene>
<keyword evidence="5 8" id="KW-0547">Nucleotide-binding</keyword>
<keyword evidence="4 8" id="KW-0479">Metal-binding</keyword>
<comment type="catalytic activity">
    <reaction evidence="8">
        <text>L-histidyl-[protein] + UTP = N(tele)-(5'-uridylyl)-L-histidyl-[protein] + diphosphate</text>
        <dbReference type="Rhea" id="RHEA:83891"/>
        <dbReference type="Rhea" id="RHEA-COMP:9745"/>
        <dbReference type="Rhea" id="RHEA-COMP:20239"/>
        <dbReference type="ChEBI" id="CHEBI:29979"/>
        <dbReference type="ChEBI" id="CHEBI:33019"/>
        <dbReference type="ChEBI" id="CHEBI:46398"/>
        <dbReference type="ChEBI" id="CHEBI:233474"/>
    </reaction>
</comment>
<comment type="catalytic activity">
    <reaction evidence="8">
        <text>L-seryl-[protein] + UTP = O-(5'-uridylyl)-L-seryl-[protein] + diphosphate</text>
        <dbReference type="Rhea" id="RHEA:64604"/>
        <dbReference type="Rhea" id="RHEA-COMP:9863"/>
        <dbReference type="Rhea" id="RHEA-COMP:16635"/>
        <dbReference type="ChEBI" id="CHEBI:29999"/>
        <dbReference type="ChEBI" id="CHEBI:33019"/>
        <dbReference type="ChEBI" id="CHEBI:46398"/>
        <dbReference type="ChEBI" id="CHEBI:156051"/>
    </reaction>
</comment>
<comment type="cofactor">
    <cofactor evidence="8">
        <name>Mg(2+)</name>
        <dbReference type="ChEBI" id="CHEBI:18420"/>
    </cofactor>
    <cofactor evidence="8">
        <name>Mn(2+)</name>
        <dbReference type="ChEBI" id="CHEBI:29035"/>
    </cofactor>
</comment>